<evidence type="ECO:0000256" key="3">
    <source>
        <dbReference type="SAM" id="Phobius"/>
    </source>
</evidence>
<feature type="region of interest" description="Disordered" evidence="2">
    <location>
        <begin position="1"/>
        <end position="28"/>
    </location>
</feature>
<evidence type="ECO:0000256" key="1">
    <source>
        <dbReference type="ARBA" id="ARBA00022729"/>
    </source>
</evidence>
<feature type="compositionally biased region" description="Acidic residues" evidence="2">
    <location>
        <begin position="128"/>
        <end position="151"/>
    </location>
</feature>
<organism evidence="4">
    <name type="scientific">Gulosibacter sediminis</name>
    <dbReference type="NCBI Taxonomy" id="1729695"/>
    <lineage>
        <taxon>Bacteria</taxon>
        <taxon>Bacillati</taxon>
        <taxon>Actinomycetota</taxon>
        <taxon>Actinomycetes</taxon>
        <taxon>Micrococcales</taxon>
        <taxon>Microbacteriaceae</taxon>
        <taxon>Gulosibacter</taxon>
    </lineage>
</organism>
<keyword evidence="3" id="KW-1133">Transmembrane helix</keyword>
<evidence type="ECO:0000256" key="2">
    <source>
        <dbReference type="SAM" id="MobiDB-lite"/>
    </source>
</evidence>
<keyword evidence="3" id="KW-0812">Transmembrane</keyword>
<protein>
    <submittedName>
        <fullName evidence="4">DUF308 domain-containing protein</fullName>
    </submittedName>
</protein>
<feature type="transmembrane region" description="Helical" evidence="3">
    <location>
        <begin position="88"/>
        <end position="110"/>
    </location>
</feature>
<keyword evidence="3" id="KW-0472">Membrane</keyword>
<keyword evidence="1" id="KW-0732">Signal</keyword>
<dbReference type="Gene3D" id="2.60.40.1240">
    <property type="match status" value="1"/>
</dbReference>
<sequence length="292" mass="30322">MSNFQNPPQQLYPPAPHQASGQPPMGEQPKRTNGLGIAAFIVAIVGFIFACMPGALIIGWVLLPIAFILGLVAIFLKGKVKWQAVSAVIISVVGTIVGFIVFFVAVGNAIGDAVEENSNVNVTSSEAAEVDSAEQDAPAEEADEAVAEEAEAGTRENPVPLGSSLEGRDWTVTINSVTLDATDAVLAENQFNDEPAEGNVYILVNYTITYTGDDADGSTPISVGLDYVTAGGNTVESYDSLVVAPDAIDTMNTLYEGASTTGNEVFEVPAPVDGVLGVSPGISAETVFVAIQ</sequence>
<accession>A0ABY4MVV9</accession>
<feature type="region of interest" description="Disordered" evidence="2">
    <location>
        <begin position="124"/>
        <end position="164"/>
    </location>
</feature>
<feature type="transmembrane region" description="Helical" evidence="3">
    <location>
        <begin position="56"/>
        <end position="76"/>
    </location>
</feature>
<proteinExistence type="predicted"/>
<gene>
    <name evidence="4" type="ORF">M3M28_08960</name>
</gene>
<feature type="transmembrane region" description="Helical" evidence="3">
    <location>
        <begin position="32"/>
        <end position="50"/>
    </location>
</feature>
<dbReference type="EMBL" id="CP097160">
    <property type="protein sequence ID" value="UQN14179.1"/>
    <property type="molecule type" value="Genomic_DNA"/>
</dbReference>
<evidence type="ECO:0000313" key="4">
    <source>
        <dbReference type="EMBL" id="UQN14179.1"/>
    </source>
</evidence>
<dbReference type="InterPro" id="IPR029050">
    <property type="entry name" value="Immunoprotect_excell_Ig-like"/>
</dbReference>
<reference evidence="4" key="1">
    <citation type="submission" date="2022-05" db="EMBL/GenBank/DDBJ databases">
        <title>Complete genome sequence of toluene-degrading Gulosibacter sediminis strain ACHW.36C.</title>
        <authorList>
            <person name="Wai A.C."/>
            <person name="Lai G.K."/>
            <person name="Griffin S.D."/>
            <person name="Leung F.C."/>
        </authorList>
    </citation>
    <scope>NUCLEOTIDE SEQUENCE [LARGE SCALE GENOMIC DNA]</scope>
    <source>
        <strain evidence="4">ACHW.36C</strain>
    </source>
</reference>
<name>A0ABY4MVV9_9MICO</name>